<evidence type="ECO:0000256" key="1">
    <source>
        <dbReference type="ARBA" id="ARBA00004370"/>
    </source>
</evidence>
<reference evidence="18" key="2">
    <citation type="submission" date="2021-01" db="EMBL/GenBank/DDBJ databases">
        <authorList>
            <person name="Schikora-Tamarit M.A."/>
        </authorList>
    </citation>
    <scope>NUCLEOTIDE SEQUENCE</scope>
    <source>
        <strain evidence="18">CBS6075</strain>
    </source>
</reference>
<evidence type="ECO:0000256" key="3">
    <source>
        <dbReference type="ARBA" id="ARBA00022670"/>
    </source>
</evidence>
<evidence type="ECO:0000256" key="2">
    <source>
        <dbReference type="ARBA" id="ARBA00005325"/>
    </source>
</evidence>
<keyword evidence="10 16" id="KW-0472">Membrane</keyword>
<dbReference type="EMBL" id="JAEUBE010000137">
    <property type="protein sequence ID" value="KAH3669414.1"/>
    <property type="molecule type" value="Genomic_DNA"/>
</dbReference>
<dbReference type="Pfam" id="PF01483">
    <property type="entry name" value="P_proprotein"/>
    <property type="match status" value="1"/>
</dbReference>
<dbReference type="FunFam" id="3.40.50.200:FF:000005">
    <property type="entry name" value="Proprotein convertase subtilisin/kexin type 7"/>
    <property type="match status" value="1"/>
</dbReference>
<evidence type="ECO:0000256" key="13">
    <source>
        <dbReference type="PIRSR" id="PIRSR615500-1"/>
    </source>
</evidence>
<feature type="transmembrane region" description="Helical" evidence="16">
    <location>
        <begin position="676"/>
        <end position="694"/>
    </location>
</feature>
<dbReference type="Gene3D" id="3.40.50.200">
    <property type="entry name" value="Peptidase S8/S53 domain"/>
    <property type="match status" value="1"/>
</dbReference>
<dbReference type="PROSITE" id="PS51892">
    <property type="entry name" value="SUBTILASE"/>
    <property type="match status" value="1"/>
</dbReference>
<keyword evidence="12" id="KW-0325">Glycoprotein</keyword>
<feature type="compositionally biased region" description="Low complexity" evidence="15">
    <location>
        <begin position="643"/>
        <end position="655"/>
    </location>
</feature>
<dbReference type="OrthoDB" id="300641at2759"/>
<dbReference type="InterPro" id="IPR015500">
    <property type="entry name" value="Peptidase_S8_subtilisin-rel"/>
</dbReference>
<proteinExistence type="inferred from homology"/>
<evidence type="ECO:0000256" key="4">
    <source>
        <dbReference type="ARBA" id="ARBA00022692"/>
    </source>
</evidence>
<evidence type="ECO:0000256" key="11">
    <source>
        <dbReference type="ARBA" id="ARBA00023145"/>
    </source>
</evidence>
<feature type="active site" description="Charge relay system" evidence="13 14">
    <location>
        <position position="176"/>
    </location>
</feature>
<feature type="active site" description="Charge relay system" evidence="13 14">
    <location>
        <position position="386"/>
    </location>
</feature>
<reference evidence="18" key="1">
    <citation type="journal article" date="2021" name="Open Biol.">
        <title>Shared evolutionary footprints suggest mitochondrial oxidative damage underlies multiple complex I losses in fungi.</title>
        <authorList>
            <person name="Schikora-Tamarit M.A."/>
            <person name="Marcet-Houben M."/>
            <person name="Nosek J."/>
            <person name="Gabaldon T."/>
        </authorList>
    </citation>
    <scope>NUCLEOTIDE SEQUENCE</scope>
    <source>
        <strain evidence="18">CBS6075</strain>
    </source>
</reference>
<organism evidence="18 19">
    <name type="scientific">Ogataea philodendri</name>
    <dbReference type="NCBI Taxonomy" id="1378263"/>
    <lineage>
        <taxon>Eukaryota</taxon>
        <taxon>Fungi</taxon>
        <taxon>Dikarya</taxon>
        <taxon>Ascomycota</taxon>
        <taxon>Saccharomycotina</taxon>
        <taxon>Pichiomycetes</taxon>
        <taxon>Pichiales</taxon>
        <taxon>Pichiaceae</taxon>
        <taxon>Ogataea</taxon>
    </lineage>
</organism>
<dbReference type="GeneID" id="70233503"/>
<keyword evidence="5" id="KW-0732">Signal</keyword>
<name>A0A9P8PDE2_9ASCO</name>
<sequence length="797" mass="88619">MSLSIPQRDYRQNHYFMLEVDRGDVGLVLEQFPHVRYEHPSRALDKYQVFSISKSVPLEEVDLTIDRLQHLHDTGVRLSKRDTASQDPLHRRLAQVGVKAVHLLPPKKLARRAPVPVTDSSQEIVEQAQKEFKINDPIFSDQWHLINANFPGHDVNVLPVWRRNITGSGVVTALVDDGLDFESEDLAANFCAEGSYDFNDNDPLPRPRLKDDYHGTRCAAEIAAVKSNGVCGVGVAYNSKVAGIRILSAEINSDDEAVAMVHGLDVNDIYSCSWGPPDDGKAMDAPDKVIKEAMLKGIQDGRKNKGALYVFASGNGAFHGDSCNFDGYTNSIYSITVTSIDHKGLHPPYAESCTAVLVSTYSSGSGEHMHTSDINGKCTANHGGTSAAAPLAAGVYALVLEANPDLTWRDVQALSVHAAVEVESNDPSWQNSYLEGRRYSPVYGWGKVDAEKFVDAAQNWTLLKPQSWYFGPVQTVDLALETVDTVKSTREVTKQDLEAANLHHIEHVTVTVNIVATRRGDVCVTLVSPNGIRSELSQGRRLDNDQRGFKNWTFSSVAHWGEPGDGTWTLEVKNAKERNSLKVQDWSLHFFGECIDPAKAKRFSLDEDYTVKPQTSEEDKIDTPETTQIAPATSSTVAEVVSSTTSTIESATPTVDDGSKEDDGVYEQTDSHYEEYFLFFLALGFIICIWMLKTRKQPGRARRRDEYEFDIIQPEDDYDSEYASSHRHNSSSSIDPMATKARSSLDASKFKQTAKSDQDYLAREDQERERLFNTFNGVDETDPDGDEMYRITSHDSA</sequence>
<dbReference type="InterPro" id="IPR023828">
    <property type="entry name" value="Peptidase_S8_Ser-AS"/>
</dbReference>
<dbReference type="GO" id="GO:0016485">
    <property type="term" value="P:protein processing"/>
    <property type="evidence" value="ECO:0007669"/>
    <property type="project" value="TreeGrafter"/>
</dbReference>
<feature type="region of interest" description="Disordered" evidence="15">
    <location>
        <begin position="643"/>
        <end position="665"/>
    </location>
</feature>
<dbReference type="GO" id="GO:0000139">
    <property type="term" value="C:Golgi membrane"/>
    <property type="evidence" value="ECO:0007669"/>
    <property type="project" value="TreeGrafter"/>
</dbReference>
<keyword evidence="3 14" id="KW-0645">Protease</keyword>
<dbReference type="InterPro" id="IPR034182">
    <property type="entry name" value="Kexin/furin"/>
</dbReference>
<dbReference type="SUPFAM" id="SSF52743">
    <property type="entry name" value="Subtilisin-like"/>
    <property type="match status" value="1"/>
</dbReference>
<comment type="subcellular location">
    <subcellularLocation>
        <location evidence="1">Membrane</location>
    </subcellularLocation>
</comment>
<evidence type="ECO:0000256" key="15">
    <source>
        <dbReference type="SAM" id="MobiDB-lite"/>
    </source>
</evidence>
<dbReference type="Proteomes" id="UP000769157">
    <property type="component" value="Unassembled WGS sequence"/>
</dbReference>
<feature type="compositionally biased region" description="Polar residues" evidence="15">
    <location>
        <begin position="741"/>
        <end position="753"/>
    </location>
</feature>
<keyword evidence="11" id="KW-0865">Zymogen</keyword>
<dbReference type="PRINTS" id="PR00723">
    <property type="entry name" value="SUBTILISIN"/>
</dbReference>
<evidence type="ECO:0000256" key="8">
    <source>
        <dbReference type="ARBA" id="ARBA00022837"/>
    </source>
</evidence>
<evidence type="ECO:0000256" key="10">
    <source>
        <dbReference type="ARBA" id="ARBA00023136"/>
    </source>
</evidence>
<evidence type="ECO:0000256" key="5">
    <source>
        <dbReference type="ARBA" id="ARBA00022729"/>
    </source>
</evidence>
<dbReference type="GO" id="GO:0007323">
    <property type="term" value="P:peptide pheromone maturation"/>
    <property type="evidence" value="ECO:0007669"/>
    <property type="project" value="UniProtKB-ARBA"/>
</dbReference>
<dbReference type="GO" id="GO:0004252">
    <property type="term" value="F:serine-type endopeptidase activity"/>
    <property type="evidence" value="ECO:0007669"/>
    <property type="project" value="UniProtKB-UniRule"/>
</dbReference>
<evidence type="ECO:0000256" key="9">
    <source>
        <dbReference type="ARBA" id="ARBA00022989"/>
    </source>
</evidence>
<feature type="compositionally biased region" description="Basic and acidic residues" evidence="15">
    <location>
        <begin position="754"/>
        <end position="771"/>
    </location>
</feature>
<protein>
    <recommendedName>
        <fullName evidence="17">P/Homo B domain-containing protein</fullName>
    </recommendedName>
</protein>
<dbReference type="RefSeq" id="XP_046063677.1">
    <property type="nucleotide sequence ID" value="XM_046202307.1"/>
</dbReference>
<comment type="similarity">
    <text evidence="2">Belongs to the peptidase S8 family. Furin subfamily.</text>
</comment>
<feature type="domain" description="P/Homo B" evidence="17">
    <location>
        <begin position="463"/>
        <end position="596"/>
    </location>
</feature>
<comment type="caution">
    <text evidence="18">The sequence shown here is derived from an EMBL/GenBank/DDBJ whole genome shotgun (WGS) entry which is preliminary data.</text>
</comment>
<evidence type="ECO:0000256" key="16">
    <source>
        <dbReference type="SAM" id="Phobius"/>
    </source>
</evidence>
<dbReference type="FunFam" id="2.60.120.260:FF:000026">
    <property type="entry name" value="proprotein convertase subtilisin/kexin type 7"/>
    <property type="match status" value="1"/>
</dbReference>
<dbReference type="GO" id="GO:0005802">
    <property type="term" value="C:trans-Golgi network"/>
    <property type="evidence" value="ECO:0007669"/>
    <property type="project" value="TreeGrafter"/>
</dbReference>
<evidence type="ECO:0000256" key="14">
    <source>
        <dbReference type="PROSITE-ProRule" id="PRU01240"/>
    </source>
</evidence>
<evidence type="ECO:0000256" key="7">
    <source>
        <dbReference type="ARBA" id="ARBA00022825"/>
    </source>
</evidence>
<dbReference type="InterPro" id="IPR000209">
    <property type="entry name" value="Peptidase_S8/S53_dom"/>
</dbReference>
<dbReference type="InterPro" id="IPR008979">
    <property type="entry name" value="Galactose-bd-like_sf"/>
</dbReference>
<keyword evidence="6 14" id="KW-0378">Hydrolase</keyword>
<evidence type="ECO:0000256" key="12">
    <source>
        <dbReference type="ARBA" id="ARBA00023180"/>
    </source>
</evidence>
<evidence type="ECO:0000256" key="6">
    <source>
        <dbReference type="ARBA" id="ARBA00022801"/>
    </source>
</evidence>
<keyword evidence="7 14" id="KW-0720">Serine protease</keyword>
<keyword evidence="9 16" id="KW-1133">Transmembrane helix</keyword>
<feature type="region of interest" description="Disordered" evidence="15">
    <location>
        <begin position="718"/>
        <end position="797"/>
    </location>
</feature>
<feature type="active site" description="Charge relay system" evidence="13 14">
    <location>
        <position position="214"/>
    </location>
</feature>
<accession>A0A9P8PDE2</accession>
<evidence type="ECO:0000259" key="17">
    <source>
        <dbReference type="PROSITE" id="PS51829"/>
    </source>
</evidence>
<dbReference type="Pfam" id="PF00082">
    <property type="entry name" value="Peptidase_S8"/>
    <property type="match status" value="1"/>
</dbReference>
<keyword evidence="8" id="KW-0106">Calcium</keyword>
<dbReference type="CDD" id="cd04059">
    <property type="entry name" value="Peptidases_S8_Protein_convertases_Kexins_Furin-like"/>
    <property type="match status" value="1"/>
</dbReference>
<evidence type="ECO:0000313" key="19">
    <source>
        <dbReference type="Proteomes" id="UP000769157"/>
    </source>
</evidence>
<dbReference type="SUPFAM" id="SSF49785">
    <property type="entry name" value="Galactose-binding domain-like"/>
    <property type="match status" value="1"/>
</dbReference>
<dbReference type="PROSITE" id="PS51829">
    <property type="entry name" value="P_HOMO_B"/>
    <property type="match status" value="1"/>
</dbReference>
<dbReference type="InterPro" id="IPR002884">
    <property type="entry name" value="P_dom"/>
</dbReference>
<feature type="compositionally biased region" description="Basic and acidic residues" evidence="15">
    <location>
        <begin position="787"/>
        <end position="797"/>
    </location>
</feature>
<dbReference type="AlphaFoldDB" id="A0A9P8PDE2"/>
<dbReference type="Gene3D" id="2.60.120.260">
    <property type="entry name" value="Galactose-binding domain-like"/>
    <property type="match status" value="1"/>
</dbReference>
<keyword evidence="4 16" id="KW-0812">Transmembrane</keyword>
<dbReference type="PROSITE" id="PS00138">
    <property type="entry name" value="SUBTILASE_SER"/>
    <property type="match status" value="1"/>
</dbReference>
<keyword evidence="19" id="KW-1185">Reference proteome</keyword>
<dbReference type="PANTHER" id="PTHR42884">
    <property type="entry name" value="PROPROTEIN CONVERTASE SUBTILISIN/KEXIN-RELATED"/>
    <property type="match status" value="1"/>
</dbReference>
<gene>
    <name evidence="18" type="ORF">OGAPHI_001535</name>
</gene>
<dbReference type="PANTHER" id="PTHR42884:SF14">
    <property type="entry name" value="NEUROENDOCRINE CONVERTASE 1"/>
    <property type="match status" value="1"/>
</dbReference>
<evidence type="ECO:0000313" key="18">
    <source>
        <dbReference type="EMBL" id="KAH3669414.1"/>
    </source>
</evidence>
<dbReference type="InterPro" id="IPR036852">
    <property type="entry name" value="Peptidase_S8/S53_dom_sf"/>
</dbReference>